<dbReference type="PANTHER" id="PTHR46564:SF1">
    <property type="entry name" value="TRANSPOSASE"/>
    <property type="match status" value="1"/>
</dbReference>
<dbReference type="InterPro" id="IPR009057">
    <property type="entry name" value="Homeodomain-like_sf"/>
</dbReference>
<dbReference type="SUPFAM" id="SSF46689">
    <property type="entry name" value="Homeodomain-like"/>
    <property type="match status" value="1"/>
</dbReference>
<dbReference type="InterPro" id="IPR047655">
    <property type="entry name" value="Transpos_IS630-like"/>
</dbReference>
<dbReference type="InterPro" id="IPR036397">
    <property type="entry name" value="RNaseH_sf"/>
</dbReference>
<evidence type="ECO:0000313" key="5">
    <source>
        <dbReference type="Proteomes" id="UP000484381"/>
    </source>
</evidence>
<dbReference type="Pfam" id="PF13592">
    <property type="entry name" value="HTH_33"/>
    <property type="match status" value="1"/>
</dbReference>
<feature type="domain" description="Winged helix-turn helix" evidence="3">
    <location>
        <begin position="91"/>
        <end position="148"/>
    </location>
</feature>
<organism evidence="4 5">
    <name type="scientific">Paraburkholderia franconis</name>
    <dbReference type="NCBI Taxonomy" id="2654983"/>
    <lineage>
        <taxon>Bacteria</taxon>
        <taxon>Pseudomonadati</taxon>
        <taxon>Pseudomonadota</taxon>
        <taxon>Betaproteobacteria</taxon>
        <taxon>Burkholderiales</taxon>
        <taxon>Burkholderiaceae</taxon>
        <taxon>Paraburkholderia</taxon>
    </lineage>
</organism>
<reference evidence="4 5" key="1">
    <citation type="submission" date="2019-10" db="EMBL/GenBank/DDBJ databases">
        <title>Paraburkholderia sp. isolated from nodules of Mimosa pudica from Brazilian Atlantic Forest soils.</title>
        <authorList>
            <person name="Paulitsch F."/>
            <person name="Hungria M."/>
            <person name="Dall'Agnol R."/>
        </authorList>
    </citation>
    <scope>NUCLEOTIDE SEQUENCE [LARGE SCALE GENOMIC DNA]</scope>
    <source>
        <strain evidence="4 5">CNPSo 3157</strain>
    </source>
</reference>
<dbReference type="InterPro" id="IPR025959">
    <property type="entry name" value="Winged_HTH_dom"/>
</dbReference>
<evidence type="ECO:0000259" key="3">
    <source>
        <dbReference type="Pfam" id="PF13592"/>
    </source>
</evidence>
<evidence type="ECO:0000259" key="2">
    <source>
        <dbReference type="Pfam" id="PF13518"/>
    </source>
</evidence>
<protein>
    <submittedName>
        <fullName evidence="4">IS630 family transposase</fullName>
    </submittedName>
</protein>
<proteinExistence type="predicted"/>
<comment type="caution">
    <text evidence="4">The sequence shown here is derived from an EMBL/GenBank/DDBJ whole genome shotgun (WGS) entry which is preliminary data.</text>
</comment>
<dbReference type="InterPro" id="IPR038717">
    <property type="entry name" value="Tc1-like_DDE_dom"/>
</dbReference>
<accession>A0A7X1NJL8</accession>
<feature type="domain" description="Insertion element IS150 protein InsJ-like helix-turn-helix" evidence="2">
    <location>
        <begin position="10"/>
        <end position="60"/>
    </location>
</feature>
<dbReference type="NCBIfam" id="NF033545">
    <property type="entry name" value="transpos_IS630"/>
    <property type="match status" value="1"/>
</dbReference>
<feature type="domain" description="Tc1-like transposase DDE" evidence="1">
    <location>
        <begin position="164"/>
        <end position="305"/>
    </location>
</feature>
<keyword evidence="5" id="KW-1185">Reference proteome</keyword>
<dbReference type="PANTHER" id="PTHR46564">
    <property type="entry name" value="TRANSPOSASE"/>
    <property type="match status" value="1"/>
</dbReference>
<dbReference type="Gene3D" id="3.30.420.10">
    <property type="entry name" value="Ribonuclease H-like superfamily/Ribonuclease H"/>
    <property type="match status" value="1"/>
</dbReference>
<sequence length="339" mass="38971">MPAEAQSELRVRVINAVLDGLSQTKAAEVFGVSRWSVNQWMAIHRAGGPKALAPKKRGRRKGEAGKLTPAQCRKLHGWLTRKMPDQLSLPFYLWTRAAIRHLIREQFGVSLSLASVSGYMKRMGFSSQRPVRRAYERNEPAIQAWLKDEYPKIAARARREHAALYWSDETGLRSDDVRGRSFALKGQTPIVRATGKRFGCNVISAITNKGELNFMVFDSNLTNDVFIRFLRRLIKQSRRKVFVIVDRHPVHRSKAVREWLARRVEQIEMFLLPTYAPELNPDELLNADIKRGVGQRRPRDTEALKQDARSWLYHRQHQPQIIARFFEAPHVAYAADGII</sequence>
<evidence type="ECO:0000259" key="1">
    <source>
        <dbReference type="Pfam" id="PF13358"/>
    </source>
</evidence>
<dbReference type="Pfam" id="PF13358">
    <property type="entry name" value="DDE_3"/>
    <property type="match status" value="1"/>
</dbReference>
<name>A0A7X1NJL8_9BURK</name>
<dbReference type="EMBL" id="WHNP01000095">
    <property type="protein sequence ID" value="MPW23178.1"/>
    <property type="molecule type" value="Genomic_DNA"/>
</dbReference>
<dbReference type="Proteomes" id="UP000484381">
    <property type="component" value="Unassembled WGS sequence"/>
</dbReference>
<dbReference type="InterPro" id="IPR055247">
    <property type="entry name" value="InsJ-like_HTH"/>
</dbReference>
<evidence type="ECO:0000313" key="4">
    <source>
        <dbReference type="EMBL" id="MPW23178.1"/>
    </source>
</evidence>
<dbReference type="AlphaFoldDB" id="A0A7X1NJL8"/>
<dbReference type="Pfam" id="PF13518">
    <property type="entry name" value="HTH_28"/>
    <property type="match status" value="1"/>
</dbReference>
<dbReference type="GO" id="GO:0003676">
    <property type="term" value="F:nucleic acid binding"/>
    <property type="evidence" value="ECO:0007669"/>
    <property type="project" value="InterPro"/>
</dbReference>
<gene>
    <name evidence="4" type="ORF">GCT13_42030</name>
</gene>